<feature type="site" description="Raises pKa of active site His" evidence="6">
    <location>
        <position position="156"/>
    </location>
</feature>
<comment type="pathway">
    <text evidence="1 6">Purine metabolism; IMP biosynthesis via de novo pathway; N(2)-formyl-N(1)-(5-phospho-D-ribosyl)glycinamide from N(1)-(5-phospho-D-ribosyl)glycinamide (10-formyl THF route): step 1/1.</text>
</comment>
<feature type="binding site" evidence="6">
    <location>
        <begin position="23"/>
        <end position="25"/>
    </location>
    <ligand>
        <name>N(1)-(5-phospho-beta-D-ribosyl)glycinamide</name>
        <dbReference type="ChEBI" id="CHEBI:143788"/>
    </ligand>
</feature>
<evidence type="ECO:0000256" key="6">
    <source>
        <dbReference type="HAMAP-Rule" id="MF_01930"/>
    </source>
</evidence>
<dbReference type="InterPro" id="IPR036477">
    <property type="entry name" value="Formyl_transf_N_sf"/>
</dbReference>
<evidence type="ECO:0000256" key="3">
    <source>
        <dbReference type="ARBA" id="ARBA00022755"/>
    </source>
</evidence>
<dbReference type="Pfam" id="PF00551">
    <property type="entry name" value="Formyl_trans_N"/>
    <property type="match status" value="1"/>
</dbReference>
<feature type="binding site" evidence="6">
    <location>
        <position position="76"/>
    </location>
    <ligand>
        <name>(6R)-10-formyltetrahydrofolate</name>
        <dbReference type="ChEBI" id="CHEBI:195366"/>
    </ligand>
</feature>
<dbReference type="EC" id="2.1.2.2" evidence="6"/>
<comment type="catalytic activity">
    <reaction evidence="5 6">
        <text>N(1)-(5-phospho-beta-D-ribosyl)glycinamide + (6R)-10-formyltetrahydrofolate = N(2)-formyl-N(1)-(5-phospho-beta-D-ribosyl)glycinamide + (6S)-5,6,7,8-tetrahydrofolate + H(+)</text>
        <dbReference type="Rhea" id="RHEA:15053"/>
        <dbReference type="ChEBI" id="CHEBI:15378"/>
        <dbReference type="ChEBI" id="CHEBI:57453"/>
        <dbReference type="ChEBI" id="CHEBI:143788"/>
        <dbReference type="ChEBI" id="CHEBI:147286"/>
        <dbReference type="ChEBI" id="CHEBI:195366"/>
        <dbReference type="EC" id="2.1.2.2"/>
    </reaction>
</comment>
<dbReference type="RefSeq" id="WP_126802833.1">
    <property type="nucleotide sequence ID" value="NZ_PIPL01000001.1"/>
</dbReference>
<dbReference type="PANTHER" id="PTHR43369">
    <property type="entry name" value="PHOSPHORIBOSYLGLYCINAMIDE FORMYLTRANSFERASE"/>
    <property type="match status" value="1"/>
</dbReference>
<feature type="domain" description="Formyl transferase N-terminal" evidence="7">
    <location>
        <begin position="13"/>
        <end position="193"/>
    </location>
</feature>
<accession>A0A432W7G4</accession>
<organism evidence="8 9">
    <name type="scientific">Aliidiomarina minuta</name>
    <dbReference type="NCBI Taxonomy" id="880057"/>
    <lineage>
        <taxon>Bacteria</taxon>
        <taxon>Pseudomonadati</taxon>
        <taxon>Pseudomonadota</taxon>
        <taxon>Gammaproteobacteria</taxon>
        <taxon>Alteromonadales</taxon>
        <taxon>Idiomarinaceae</taxon>
        <taxon>Aliidiomarina</taxon>
    </lineage>
</organism>
<feature type="binding site" evidence="6">
    <location>
        <begin position="101"/>
        <end position="104"/>
    </location>
    <ligand>
        <name>(6R)-10-formyltetrahydrofolate</name>
        <dbReference type="ChEBI" id="CHEBI:195366"/>
    </ligand>
</feature>
<name>A0A432W7G4_9GAMM</name>
<dbReference type="EMBL" id="PIPL01000001">
    <property type="protein sequence ID" value="RUO26017.1"/>
    <property type="molecule type" value="Genomic_DNA"/>
</dbReference>
<comment type="similarity">
    <text evidence="4 6">Belongs to the GART family.</text>
</comment>
<evidence type="ECO:0000256" key="1">
    <source>
        <dbReference type="ARBA" id="ARBA00005054"/>
    </source>
</evidence>
<dbReference type="Gene3D" id="3.40.50.170">
    <property type="entry name" value="Formyl transferase, N-terminal domain"/>
    <property type="match status" value="1"/>
</dbReference>
<dbReference type="InterPro" id="IPR002376">
    <property type="entry name" value="Formyl_transf_N"/>
</dbReference>
<sequence>MPLTTDSTPGATKRLVILISGSGTNMLNLAEHCQSGSINAEVVAVISNKADAAGLQKAKNMGITTASLSHRDFASREAYDAELKKLVDSYQPDLVVLAGFMRILTADFVNHFAGRLMNIHPSLLPKYKGIHTHQRALDNGDTEHGVSVHFVTEELDGGPVILQARIPIFEGDEITDLEDRIHEQEYRIYPLVIRWFCADRLVLTDEGVLLDGVVMDAQGYAAD</sequence>
<evidence type="ECO:0000313" key="8">
    <source>
        <dbReference type="EMBL" id="RUO26017.1"/>
    </source>
</evidence>
<feature type="active site" description="Proton donor" evidence="6">
    <location>
        <position position="120"/>
    </location>
</feature>
<feature type="binding site" evidence="6">
    <location>
        <position position="118"/>
    </location>
    <ligand>
        <name>(6R)-10-formyltetrahydrofolate</name>
        <dbReference type="ChEBI" id="CHEBI:195366"/>
    </ligand>
</feature>
<dbReference type="Proteomes" id="UP000288293">
    <property type="component" value="Unassembled WGS sequence"/>
</dbReference>
<evidence type="ECO:0000259" key="7">
    <source>
        <dbReference type="Pfam" id="PF00551"/>
    </source>
</evidence>
<keyword evidence="9" id="KW-1185">Reference proteome</keyword>
<evidence type="ECO:0000256" key="2">
    <source>
        <dbReference type="ARBA" id="ARBA00022679"/>
    </source>
</evidence>
<evidence type="ECO:0000313" key="9">
    <source>
        <dbReference type="Proteomes" id="UP000288293"/>
    </source>
</evidence>
<comment type="function">
    <text evidence="6">Catalyzes the transfer of a formyl group from 10-formyltetrahydrofolate to 5-phospho-ribosyl-glycinamide (GAR), producing 5-phospho-ribosyl-N-formylglycinamide (FGAR) and tetrahydrofolate.</text>
</comment>
<dbReference type="AlphaFoldDB" id="A0A432W7G4"/>
<evidence type="ECO:0000256" key="5">
    <source>
        <dbReference type="ARBA" id="ARBA00047664"/>
    </source>
</evidence>
<gene>
    <name evidence="6" type="primary">purN</name>
    <name evidence="8" type="ORF">CWE09_04635</name>
</gene>
<dbReference type="OrthoDB" id="9806170at2"/>
<dbReference type="PROSITE" id="PS00373">
    <property type="entry name" value="GART"/>
    <property type="match status" value="1"/>
</dbReference>
<dbReference type="GO" id="GO:0004644">
    <property type="term" value="F:phosphoribosylglycinamide formyltransferase activity"/>
    <property type="evidence" value="ECO:0007669"/>
    <property type="project" value="UniProtKB-UniRule"/>
</dbReference>
<dbReference type="UniPathway" id="UPA00074">
    <property type="reaction ID" value="UER00126"/>
</dbReference>
<comment type="caution">
    <text evidence="8">The sequence shown here is derived from an EMBL/GenBank/DDBJ whole genome shotgun (WGS) entry which is preliminary data.</text>
</comment>
<keyword evidence="2 6" id="KW-0808">Transferase</keyword>
<evidence type="ECO:0000256" key="4">
    <source>
        <dbReference type="ARBA" id="ARBA00038440"/>
    </source>
</evidence>
<dbReference type="InterPro" id="IPR004607">
    <property type="entry name" value="GART"/>
</dbReference>
<proteinExistence type="inferred from homology"/>
<protein>
    <recommendedName>
        <fullName evidence="6">Phosphoribosylglycinamide formyltransferase</fullName>
        <ecNumber evidence="6">2.1.2.2</ecNumber>
    </recommendedName>
    <alternativeName>
        <fullName evidence="6">5'-phosphoribosylglycinamide transformylase</fullName>
    </alternativeName>
    <alternativeName>
        <fullName evidence="6">GAR transformylase</fullName>
        <shortName evidence="6">GART</shortName>
    </alternativeName>
</protein>
<dbReference type="SUPFAM" id="SSF53328">
    <property type="entry name" value="Formyltransferase"/>
    <property type="match status" value="1"/>
</dbReference>
<reference evidence="8 9" key="1">
    <citation type="journal article" date="2011" name="Front. Microbiol.">
        <title>Genomic signatures of strain selection and enhancement in Bacillus atrophaeus var. globigii, a historical biowarfare simulant.</title>
        <authorList>
            <person name="Gibbons H.S."/>
            <person name="Broomall S.M."/>
            <person name="McNew L.A."/>
            <person name="Daligault H."/>
            <person name="Chapman C."/>
            <person name="Bruce D."/>
            <person name="Karavis M."/>
            <person name="Krepps M."/>
            <person name="McGregor P.A."/>
            <person name="Hong C."/>
            <person name="Park K.H."/>
            <person name="Akmal A."/>
            <person name="Feldman A."/>
            <person name="Lin J.S."/>
            <person name="Chang W.E."/>
            <person name="Higgs B.W."/>
            <person name="Demirev P."/>
            <person name="Lindquist J."/>
            <person name="Liem A."/>
            <person name="Fochler E."/>
            <person name="Read T.D."/>
            <person name="Tapia R."/>
            <person name="Johnson S."/>
            <person name="Bishop-Lilly K.A."/>
            <person name="Detter C."/>
            <person name="Han C."/>
            <person name="Sozhamannan S."/>
            <person name="Rosenzweig C.N."/>
            <person name="Skowronski E.W."/>
        </authorList>
    </citation>
    <scope>NUCLEOTIDE SEQUENCE [LARGE SCALE GENOMIC DNA]</scope>
    <source>
        <strain evidence="8 9">MLST1</strain>
    </source>
</reference>
<dbReference type="CDD" id="cd08645">
    <property type="entry name" value="FMT_core_GART"/>
    <property type="match status" value="1"/>
</dbReference>
<dbReference type="InterPro" id="IPR001555">
    <property type="entry name" value="GART_AS"/>
</dbReference>
<dbReference type="PANTHER" id="PTHR43369:SF2">
    <property type="entry name" value="PHOSPHORIBOSYLGLYCINAMIDE FORMYLTRANSFERASE"/>
    <property type="match status" value="1"/>
</dbReference>
<dbReference type="HAMAP" id="MF_01930">
    <property type="entry name" value="PurN"/>
    <property type="match status" value="1"/>
</dbReference>
<dbReference type="GO" id="GO:0006189">
    <property type="term" value="P:'de novo' IMP biosynthetic process"/>
    <property type="evidence" value="ECO:0007669"/>
    <property type="project" value="UniProtKB-UniRule"/>
</dbReference>
<dbReference type="GO" id="GO:0005829">
    <property type="term" value="C:cytosol"/>
    <property type="evidence" value="ECO:0007669"/>
    <property type="project" value="TreeGrafter"/>
</dbReference>
<keyword evidence="3 6" id="KW-0658">Purine biosynthesis</keyword>
<dbReference type="NCBIfam" id="TIGR00639">
    <property type="entry name" value="PurN"/>
    <property type="match status" value="1"/>
</dbReference>